<dbReference type="RefSeq" id="WP_344444574.1">
    <property type="nucleotide sequence ID" value="NZ_BAAALF010000119.1"/>
</dbReference>
<comment type="caution">
    <text evidence="3">The sequence shown here is derived from an EMBL/GenBank/DDBJ whole genome shotgun (WGS) entry which is preliminary data.</text>
</comment>
<accession>A0ABN1WMW6</accession>
<dbReference type="InterPro" id="IPR001128">
    <property type="entry name" value="Cyt_P450"/>
</dbReference>
<keyword evidence="2" id="KW-0349">Heme</keyword>
<protein>
    <submittedName>
        <fullName evidence="3">Cytochrome P450</fullName>
    </submittedName>
</protein>
<dbReference type="PRINTS" id="PR00359">
    <property type="entry name" value="BP450"/>
</dbReference>
<dbReference type="InterPro" id="IPR002397">
    <property type="entry name" value="Cyt_P450_B"/>
</dbReference>
<dbReference type="PROSITE" id="PS00086">
    <property type="entry name" value="CYTOCHROME_P450"/>
    <property type="match status" value="1"/>
</dbReference>
<dbReference type="EMBL" id="BAAALF010000119">
    <property type="protein sequence ID" value="GAA1256382.1"/>
    <property type="molecule type" value="Genomic_DNA"/>
</dbReference>
<dbReference type="SUPFAM" id="SSF48264">
    <property type="entry name" value="Cytochrome P450"/>
    <property type="match status" value="1"/>
</dbReference>
<comment type="similarity">
    <text evidence="1 2">Belongs to the cytochrome P450 family.</text>
</comment>
<keyword evidence="2" id="KW-0408">Iron</keyword>
<reference evidence="3 4" key="1">
    <citation type="journal article" date="2019" name="Int. J. Syst. Evol. Microbiol.">
        <title>The Global Catalogue of Microorganisms (GCM) 10K type strain sequencing project: providing services to taxonomists for standard genome sequencing and annotation.</title>
        <authorList>
            <consortium name="The Broad Institute Genomics Platform"/>
            <consortium name="The Broad Institute Genome Sequencing Center for Infectious Disease"/>
            <person name="Wu L."/>
            <person name="Ma J."/>
        </authorList>
    </citation>
    <scope>NUCLEOTIDE SEQUENCE [LARGE SCALE GENOMIC DNA]</scope>
    <source>
        <strain evidence="3 4">JCM 13004</strain>
    </source>
</reference>
<name>A0ABN1WMW6_9ACTN</name>
<evidence type="ECO:0000313" key="3">
    <source>
        <dbReference type="EMBL" id="GAA1256382.1"/>
    </source>
</evidence>
<dbReference type="Pfam" id="PF00067">
    <property type="entry name" value="p450"/>
    <property type="match status" value="1"/>
</dbReference>
<evidence type="ECO:0000313" key="4">
    <source>
        <dbReference type="Proteomes" id="UP001500037"/>
    </source>
</evidence>
<dbReference type="InterPro" id="IPR036396">
    <property type="entry name" value="Cyt_P450_sf"/>
</dbReference>
<gene>
    <name evidence="3" type="ORF">GCM10009665_53560</name>
</gene>
<proteinExistence type="inferred from homology"/>
<dbReference type="PANTHER" id="PTHR46696:SF1">
    <property type="entry name" value="CYTOCHROME P450 YJIB-RELATED"/>
    <property type="match status" value="1"/>
</dbReference>
<dbReference type="InterPro" id="IPR017972">
    <property type="entry name" value="Cyt_P450_CS"/>
</dbReference>
<evidence type="ECO:0000256" key="2">
    <source>
        <dbReference type="RuleBase" id="RU000461"/>
    </source>
</evidence>
<evidence type="ECO:0000256" key="1">
    <source>
        <dbReference type="ARBA" id="ARBA00010617"/>
    </source>
</evidence>
<keyword evidence="2" id="KW-0503">Monooxygenase</keyword>
<dbReference type="PANTHER" id="PTHR46696">
    <property type="entry name" value="P450, PUTATIVE (EUROFUNG)-RELATED"/>
    <property type="match status" value="1"/>
</dbReference>
<keyword evidence="4" id="KW-1185">Reference proteome</keyword>
<keyword evidence="2" id="KW-0479">Metal-binding</keyword>
<keyword evidence="2" id="KW-0560">Oxidoreductase</keyword>
<dbReference type="Proteomes" id="UP001500037">
    <property type="component" value="Unassembled WGS sequence"/>
</dbReference>
<dbReference type="Gene3D" id="1.10.630.10">
    <property type="entry name" value="Cytochrome P450"/>
    <property type="match status" value="1"/>
</dbReference>
<organism evidence="3 4">
    <name type="scientific">Kitasatospora nipponensis</name>
    <dbReference type="NCBI Taxonomy" id="258049"/>
    <lineage>
        <taxon>Bacteria</taxon>
        <taxon>Bacillati</taxon>
        <taxon>Actinomycetota</taxon>
        <taxon>Actinomycetes</taxon>
        <taxon>Kitasatosporales</taxon>
        <taxon>Streptomycetaceae</taxon>
        <taxon>Kitasatospora</taxon>
    </lineage>
</organism>
<sequence>MNSLVDGAAHGLAQAEATLLSVFDPQHRENPYAPLAELRELAPTFHHEGLETRFLTTFADCRAVLVDPDFVVPDRAWLERERPDWLGHPAADFFYSALLGTNADAHERLRRPLAGAFGARRVAALAAGCEKATDALIDRFAEATANGAAADFQDLVAYPLAVGAVGDLIGVPPADHGRFRELGEGAARLLEPVRSAADWARADRAVAALRDYLADLLRQRRSRPAEDLASTLQAPGGTAGPALTEGELVDLLLLVLVAGFETTVGLLGGSVFALLTHPDQLALLRVDPALLPGAVEESLRWDGPVLMTERLAARPARVGALSVPAGGSVTVVLGAGNRDPRRYPDPDAFLVRRPDVRVLSFGAGAHHCLGAGLARLEGAVLLRRLLARFPALGLAGPPVRRESACLRGFDRLPLVTRG</sequence>